<evidence type="ECO:0000313" key="2">
    <source>
        <dbReference type="Proteomes" id="UP000010445"/>
    </source>
</evidence>
<dbReference type="OrthoDB" id="9919712at2"/>
<dbReference type="EMBL" id="AMEM01000009">
    <property type="protein sequence ID" value="EKX91782.1"/>
    <property type="molecule type" value="Genomic_DNA"/>
</dbReference>
<dbReference type="Proteomes" id="UP000010445">
    <property type="component" value="Unassembled WGS sequence"/>
</dbReference>
<name>L1MKN2_9CORY</name>
<proteinExistence type="predicted"/>
<organism evidence="1 2">
    <name type="scientific">Corynebacterium durum F0235</name>
    <dbReference type="NCBI Taxonomy" id="1035195"/>
    <lineage>
        <taxon>Bacteria</taxon>
        <taxon>Bacillati</taxon>
        <taxon>Actinomycetota</taxon>
        <taxon>Actinomycetes</taxon>
        <taxon>Mycobacteriales</taxon>
        <taxon>Corynebacteriaceae</taxon>
        <taxon>Corynebacterium</taxon>
    </lineage>
</organism>
<accession>L1MKN2</accession>
<evidence type="ECO:0000313" key="1">
    <source>
        <dbReference type="EMBL" id="EKX91782.1"/>
    </source>
</evidence>
<keyword evidence="2" id="KW-1185">Reference proteome</keyword>
<dbReference type="STRING" id="1035195.HMPREF9997_00443"/>
<dbReference type="PATRIC" id="fig|1035195.3.peg.403"/>
<reference evidence="1 2" key="1">
    <citation type="submission" date="2012-05" db="EMBL/GenBank/DDBJ databases">
        <authorList>
            <person name="Weinstock G."/>
            <person name="Sodergren E."/>
            <person name="Lobos E.A."/>
            <person name="Fulton L."/>
            <person name="Fulton R."/>
            <person name="Courtney L."/>
            <person name="Fronick C."/>
            <person name="O'Laughlin M."/>
            <person name="Godfrey J."/>
            <person name="Wilson R.M."/>
            <person name="Miner T."/>
            <person name="Farmer C."/>
            <person name="Delehaunty K."/>
            <person name="Cordes M."/>
            <person name="Minx P."/>
            <person name="Tomlinson C."/>
            <person name="Chen J."/>
            <person name="Wollam A."/>
            <person name="Pepin K.H."/>
            <person name="Bhonagiri V."/>
            <person name="Zhang X."/>
            <person name="Suruliraj S."/>
            <person name="Warren W."/>
            <person name="Mitreva M."/>
            <person name="Mardis E.R."/>
            <person name="Wilson R.K."/>
        </authorList>
    </citation>
    <scope>NUCLEOTIDE SEQUENCE [LARGE SCALE GENOMIC DNA]</scope>
    <source>
        <strain evidence="1 2">F0235</strain>
    </source>
</reference>
<comment type="caution">
    <text evidence="1">The sequence shown here is derived from an EMBL/GenBank/DDBJ whole genome shotgun (WGS) entry which is preliminary data.</text>
</comment>
<protein>
    <submittedName>
        <fullName evidence="1">Uncharacterized protein</fullName>
    </submittedName>
</protein>
<dbReference type="AlphaFoldDB" id="L1MKN2"/>
<sequence length="126" mass="14282">MNKYDIFERFNYFQDSLLRSVSIKYAEDGRKNGEVVIYTRDYIDGAEVWGTVTILVANVSSYRFQEAVNTTAVVISTGAHLVDFDGKEGVELGDILDAPESLEELFFSDLFILGDRVEMILSEEFC</sequence>
<dbReference type="RefSeq" id="WP_006062696.1">
    <property type="nucleotide sequence ID" value="NZ_KB290827.1"/>
</dbReference>
<dbReference type="HOGENOM" id="CLU_2000832_0_0_11"/>
<gene>
    <name evidence="1" type="ORF">HMPREF9997_00443</name>
</gene>